<organism evidence="1 2">
    <name type="scientific">Parasponia andersonii</name>
    <name type="common">Sponia andersonii</name>
    <dbReference type="NCBI Taxonomy" id="3476"/>
    <lineage>
        <taxon>Eukaryota</taxon>
        <taxon>Viridiplantae</taxon>
        <taxon>Streptophyta</taxon>
        <taxon>Embryophyta</taxon>
        <taxon>Tracheophyta</taxon>
        <taxon>Spermatophyta</taxon>
        <taxon>Magnoliopsida</taxon>
        <taxon>eudicotyledons</taxon>
        <taxon>Gunneridae</taxon>
        <taxon>Pentapetalae</taxon>
        <taxon>rosids</taxon>
        <taxon>fabids</taxon>
        <taxon>Rosales</taxon>
        <taxon>Cannabaceae</taxon>
        <taxon>Parasponia</taxon>
    </lineage>
</organism>
<proteinExistence type="predicted"/>
<reference evidence="2" key="1">
    <citation type="submission" date="2016-06" db="EMBL/GenBank/DDBJ databases">
        <title>Parallel loss of symbiosis genes in relatives of nitrogen-fixing non-legume Parasponia.</title>
        <authorList>
            <person name="Van Velzen R."/>
            <person name="Holmer R."/>
            <person name="Bu F."/>
            <person name="Rutten L."/>
            <person name="Van Zeijl A."/>
            <person name="Liu W."/>
            <person name="Santuari L."/>
            <person name="Cao Q."/>
            <person name="Sharma T."/>
            <person name="Shen D."/>
            <person name="Roswanjaya Y."/>
            <person name="Wardhani T."/>
            <person name="Kalhor M.S."/>
            <person name="Jansen J."/>
            <person name="Van den Hoogen J."/>
            <person name="Gungor B."/>
            <person name="Hartog M."/>
            <person name="Hontelez J."/>
            <person name="Verver J."/>
            <person name="Yang W.-C."/>
            <person name="Schijlen E."/>
            <person name="Repin R."/>
            <person name="Schilthuizen M."/>
            <person name="Schranz E."/>
            <person name="Heidstra R."/>
            <person name="Miyata K."/>
            <person name="Fedorova E."/>
            <person name="Kohlen W."/>
            <person name="Bisseling T."/>
            <person name="Smit S."/>
            <person name="Geurts R."/>
        </authorList>
    </citation>
    <scope>NUCLEOTIDE SEQUENCE [LARGE SCALE GENOMIC DNA]</scope>
    <source>
        <strain evidence="2">cv. WU1-14</strain>
    </source>
</reference>
<name>A0A2P5BSW5_PARAD</name>
<protein>
    <submittedName>
        <fullName evidence="1">Uncharacterized protein</fullName>
    </submittedName>
</protein>
<dbReference type="AlphaFoldDB" id="A0A2P5BSW5"/>
<gene>
    <name evidence="1" type="ORF">PanWU01x14_212960</name>
</gene>
<comment type="caution">
    <text evidence="1">The sequence shown here is derived from an EMBL/GenBank/DDBJ whole genome shotgun (WGS) entry which is preliminary data.</text>
</comment>
<accession>A0A2P5BSW5</accession>
<dbReference type="EMBL" id="JXTB01000227">
    <property type="protein sequence ID" value="PON51883.1"/>
    <property type="molecule type" value="Genomic_DNA"/>
</dbReference>
<evidence type="ECO:0000313" key="2">
    <source>
        <dbReference type="Proteomes" id="UP000237105"/>
    </source>
</evidence>
<evidence type="ECO:0000313" key="1">
    <source>
        <dbReference type="EMBL" id="PON51883.1"/>
    </source>
</evidence>
<sequence>MKPRIPGRRGSCNINSNPNNYPSCVLLGHSKSVPKRTLYGNPFEQSLLCLSGSPKTSIVSQKTVDSMQNLFDDLLDC</sequence>
<keyword evidence="2" id="KW-1185">Reference proteome</keyword>
<dbReference type="Proteomes" id="UP000237105">
    <property type="component" value="Unassembled WGS sequence"/>
</dbReference>